<dbReference type="SUPFAM" id="SSF46785">
    <property type="entry name" value="Winged helix' DNA-binding domain"/>
    <property type="match status" value="1"/>
</dbReference>
<evidence type="ECO:0000259" key="4">
    <source>
        <dbReference type="PROSITE" id="PS51118"/>
    </source>
</evidence>
<dbReference type="InterPro" id="IPR036390">
    <property type="entry name" value="WH_DNA-bd_sf"/>
</dbReference>
<reference evidence="5" key="1">
    <citation type="submission" date="2020-12" db="EMBL/GenBank/DDBJ databases">
        <title>Devosia sp. MSA67 isolated from Mo River.</title>
        <authorList>
            <person name="Ma F."/>
            <person name="Zi Z."/>
        </authorList>
    </citation>
    <scope>NUCLEOTIDE SEQUENCE</scope>
    <source>
        <strain evidence="5">MSA67</strain>
    </source>
</reference>
<accession>A0A934IWR7</accession>
<evidence type="ECO:0000313" key="6">
    <source>
        <dbReference type="Proteomes" id="UP000602124"/>
    </source>
</evidence>
<protein>
    <submittedName>
        <fullName evidence="5">Helix-turn-helix transcriptional regulator</fullName>
    </submittedName>
</protein>
<evidence type="ECO:0000256" key="3">
    <source>
        <dbReference type="ARBA" id="ARBA00023163"/>
    </source>
</evidence>
<comment type="caution">
    <text evidence="5">The sequence shown here is derived from an EMBL/GenBank/DDBJ whole genome shotgun (WGS) entry which is preliminary data.</text>
</comment>
<name>A0A934IWR7_9HYPH</name>
<evidence type="ECO:0000256" key="1">
    <source>
        <dbReference type="ARBA" id="ARBA00023015"/>
    </source>
</evidence>
<dbReference type="PANTHER" id="PTHR33204:SF39">
    <property type="entry name" value="TRANSCRIPTIONAL REGULATORY PROTEIN"/>
    <property type="match status" value="1"/>
</dbReference>
<dbReference type="Gene3D" id="1.10.10.10">
    <property type="entry name" value="Winged helix-like DNA-binding domain superfamily/Winged helix DNA-binding domain"/>
    <property type="match status" value="1"/>
</dbReference>
<dbReference type="PROSITE" id="PS51118">
    <property type="entry name" value="HTH_HXLR"/>
    <property type="match status" value="1"/>
</dbReference>
<dbReference type="Proteomes" id="UP000602124">
    <property type="component" value="Unassembled WGS sequence"/>
</dbReference>
<gene>
    <name evidence="5" type="ORF">JEQ47_05655</name>
</gene>
<feature type="domain" description="HTH hxlR-type" evidence="4">
    <location>
        <begin position="27"/>
        <end position="125"/>
    </location>
</feature>
<evidence type="ECO:0000313" key="5">
    <source>
        <dbReference type="EMBL" id="MBJ3784198.1"/>
    </source>
</evidence>
<evidence type="ECO:0000256" key="2">
    <source>
        <dbReference type="ARBA" id="ARBA00023125"/>
    </source>
</evidence>
<dbReference type="AlphaFoldDB" id="A0A934IWR7"/>
<organism evidence="5 6">
    <name type="scientific">Devosia sediminis</name>
    <dbReference type="NCBI Taxonomy" id="2798801"/>
    <lineage>
        <taxon>Bacteria</taxon>
        <taxon>Pseudomonadati</taxon>
        <taxon>Pseudomonadota</taxon>
        <taxon>Alphaproteobacteria</taxon>
        <taxon>Hyphomicrobiales</taxon>
        <taxon>Devosiaceae</taxon>
        <taxon>Devosia</taxon>
    </lineage>
</organism>
<sequence>MQQGSDIAGEFVERWNAAAEVEQTGTCPVRDVLDKIGDKWSMLIVMYLAAAPKRFNQLHREIPDISQKMLTQTLRDLQRDGLVSRHVFDTKPPSVEYRLTGLGQSLIVPFGYLIEWANKSIPEIVEARACFDEIA</sequence>
<keyword evidence="3" id="KW-0804">Transcription</keyword>
<dbReference type="InterPro" id="IPR002577">
    <property type="entry name" value="HTH_HxlR"/>
</dbReference>
<dbReference type="GO" id="GO:0003677">
    <property type="term" value="F:DNA binding"/>
    <property type="evidence" value="ECO:0007669"/>
    <property type="project" value="UniProtKB-KW"/>
</dbReference>
<keyword evidence="1" id="KW-0805">Transcription regulation</keyword>
<dbReference type="RefSeq" id="WP_198875383.1">
    <property type="nucleotide sequence ID" value="NZ_JAEKMH010000001.1"/>
</dbReference>
<keyword evidence="6" id="KW-1185">Reference proteome</keyword>
<dbReference type="EMBL" id="JAEKMH010000001">
    <property type="protein sequence ID" value="MBJ3784198.1"/>
    <property type="molecule type" value="Genomic_DNA"/>
</dbReference>
<dbReference type="PANTHER" id="PTHR33204">
    <property type="entry name" value="TRANSCRIPTIONAL REGULATOR, MARR FAMILY"/>
    <property type="match status" value="1"/>
</dbReference>
<proteinExistence type="predicted"/>
<dbReference type="InterPro" id="IPR036388">
    <property type="entry name" value="WH-like_DNA-bd_sf"/>
</dbReference>
<keyword evidence="2" id="KW-0238">DNA-binding</keyword>
<dbReference type="Pfam" id="PF01638">
    <property type="entry name" value="HxlR"/>
    <property type="match status" value="1"/>
</dbReference>